<gene>
    <name evidence="2" type="ORF">METZ01_LOCUS19069</name>
</gene>
<dbReference type="EMBL" id="UINC01000978">
    <property type="protein sequence ID" value="SUZ66215.1"/>
    <property type="molecule type" value="Genomic_DNA"/>
</dbReference>
<evidence type="ECO:0000313" key="2">
    <source>
        <dbReference type="EMBL" id="SUZ66215.1"/>
    </source>
</evidence>
<dbReference type="InterPro" id="IPR007138">
    <property type="entry name" value="ABM_dom"/>
</dbReference>
<name>A0A381PGS8_9ZZZZ</name>
<reference evidence="2" key="1">
    <citation type="submission" date="2018-05" db="EMBL/GenBank/DDBJ databases">
        <authorList>
            <person name="Lanie J.A."/>
            <person name="Ng W.-L."/>
            <person name="Kazmierczak K.M."/>
            <person name="Andrzejewski T.M."/>
            <person name="Davidsen T.M."/>
            <person name="Wayne K.J."/>
            <person name="Tettelin H."/>
            <person name="Glass J.I."/>
            <person name="Rusch D."/>
            <person name="Podicherti R."/>
            <person name="Tsui H.-C.T."/>
            <person name="Winkler M.E."/>
        </authorList>
    </citation>
    <scope>NUCLEOTIDE SEQUENCE</scope>
</reference>
<dbReference type="SUPFAM" id="SSF54909">
    <property type="entry name" value="Dimeric alpha+beta barrel"/>
    <property type="match status" value="1"/>
</dbReference>
<dbReference type="InterPro" id="IPR011008">
    <property type="entry name" value="Dimeric_a/b-barrel"/>
</dbReference>
<organism evidence="2">
    <name type="scientific">marine metagenome</name>
    <dbReference type="NCBI Taxonomy" id="408172"/>
    <lineage>
        <taxon>unclassified sequences</taxon>
        <taxon>metagenomes</taxon>
        <taxon>ecological metagenomes</taxon>
    </lineage>
</organism>
<dbReference type="PROSITE" id="PS51725">
    <property type="entry name" value="ABM"/>
    <property type="match status" value="1"/>
</dbReference>
<protein>
    <recommendedName>
        <fullName evidence="1">ABM domain-containing protein</fullName>
    </recommendedName>
</protein>
<proteinExistence type="predicted"/>
<dbReference type="Pfam" id="PF03992">
    <property type="entry name" value="ABM"/>
    <property type="match status" value="1"/>
</dbReference>
<sequence length="111" mass="13226">MRRDLKFSHDRIGTKMIYNNVILEVTEQTDIETVHALLHRQGELSRQEPGCTRFEVYQSQTERSLFMLIERWETLEDLERHRKATAFKEIYEPQVLPLVTRVPHPSDLVFS</sequence>
<dbReference type="AlphaFoldDB" id="A0A381PGS8"/>
<dbReference type="Gene3D" id="3.30.70.100">
    <property type="match status" value="1"/>
</dbReference>
<feature type="domain" description="ABM" evidence="1">
    <location>
        <begin position="17"/>
        <end position="110"/>
    </location>
</feature>
<accession>A0A381PGS8</accession>
<evidence type="ECO:0000259" key="1">
    <source>
        <dbReference type="PROSITE" id="PS51725"/>
    </source>
</evidence>